<comment type="caution">
    <text evidence="1">The sequence shown here is derived from an EMBL/GenBank/DDBJ whole genome shotgun (WGS) entry which is preliminary data.</text>
</comment>
<sequence length="65" mass="7148">MVTAGSLERFVMPVSLTERARWTSGLQGFGAAAVRLRRFGRRGPSKTVWRRRLKAASGVCPMAKA</sequence>
<dbReference type="EMBL" id="AFBQ01000229">
    <property type="protein sequence ID" value="EHY31080.1"/>
    <property type="molecule type" value="Genomic_DNA"/>
</dbReference>
<dbReference type="AlphaFoldDB" id="H3KFN3"/>
<proteinExistence type="predicted"/>
<keyword evidence="2" id="KW-1185">Reference proteome</keyword>
<name>H3KFN3_9BURK</name>
<reference evidence="1 2" key="1">
    <citation type="submission" date="2011-11" db="EMBL/GenBank/DDBJ databases">
        <authorList>
            <person name="Weinstock G."/>
            <person name="Sodergren E."/>
            <person name="Clifton S."/>
            <person name="Fulton L."/>
            <person name="Fulton B."/>
            <person name="Courtney L."/>
            <person name="Fronick C."/>
            <person name="Harrison M."/>
            <person name="Strong C."/>
            <person name="Farmer C."/>
            <person name="Delahaunty K."/>
            <person name="Markovic C."/>
            <person name="Hall O."/>
            <person name="Minx P."/>
            <person name="Tomlinson C."/>
            <person name="Mitreva M."/>
            <person name="Hou S."/>
            <person name="Chen J."/>
            <person name="Wollam A."/>
            <person name="Pepin K.H."/>
            <person name="Johnson M."/>
            <person name="Bhonagiri V."/>
            <person name="Zhang X."/>
            <person name="Suruliraj S."/>
            <person name="Warren W."/>
            <person name="Chinwalla A."/>
            <person name="Mardis E.R."/>
            <person name="Wilson R.K."/>
        </authorList>
    </citation>
    <scope>NUCLEOTIDE SEQUENCE [LARGE SCALE GENOMIC DNA]</scope>
    <source>
        <strain evidence="1 2">YIT 11816</strain>
    </source>
</reference>
<organism evidence="1 2">
    <name type="scientific">Sutterella parvirubra YIT 11816</name>
    <dbReference type="NCBI Taxonomy" id="762967"/>
    <lineage>
        <taxon>Bacteria</taxon>
        <taxon>Pseudomonadati</taxon>
        <taxon>Pseudomonadota</taxon>
        <taxon>Betaproteobacteria</taxon>
        <taxon>Burkholderiales</taxon>
        <taxon>Sutterellaceae</taxon>
        <taxon>Sutterella</taxon>
    </lineage>
</organism>
<evidence type="ECO:0000313" key="2">
    <source>
        <dbReference type="Proteomes" id="UP000004956"/>
    </source>
</evidence>
<dbReference type="STRING" id="762967.HMPREF9440_01552"/>
<evidence type="ECO:0000313" key="1">
    <source>
        <dbReference type="EMBL" id="EHY31080.1"/>
    </source>
</evidence>
<dbReference type="HOGENOM" id="CLU_2848228_0_0_4"/>
<protein>
    <submittedName>
        <fullName evidence="1">Uncharacterized protein</fullName>
    </submittedName>
</protein>
<accession>H3KFN3</accession>
<dbReference type="Proteomes" id="UP000004956">
    <property type="component" value="Unassembled WGS sequence"/>
</dbReference>
<gene>
    <name evidence="1" type="ORF">HMPREF9440_01552</name>
</gene>